<dbReference type="SMART" id="SM00355">
    <property type="entry name" value="ZnF_C2H2"/>
    <property type="match status" value="4"/>
</dbReference>
<feature type="region of interest" description="Disordered" evidence="7">
    <location>
        <begin position="226"/>
        <end position="248"/>
    </location>
</feature>
<dbReference type="Proteomes" id="UP000270094">
    <property type="component" value="Unassembled WGS sequence"/>
</dbReference>
<evidence type="ECO:0000256" key="5">
    <source>
        <dbReference type="ARBA" id="ARBA00023242"/>
    </source>
</evidence>
<keyword evidence="2" id="KW-0677">Repeat</keyword>
<dbReference type="PROSITE" id="PS00028">
    <property type="entry name" value="ZINC_FINGER_C2H2_1"/>
    <property type="match status" value="3"/>
</dbReference>
<evidence type="ECO:0000256" key="4">
    <source>
        <dbReference type="ARBA" id="ARBA00022833"/>
    </source>
</evidence>
<keyword evidence="4" id="KW-0862">Zinc</keyword>
<dbReference type="GO" id="GO:0000981">
    <property type="term" value="F:DNA-binding transcription factor activity, RNA polymerase II-specific"/>
    <property type="evidence" value="ECO:0007669"/>
    <property type="project" value="TreeGrafter"/>
</dbReference>
<dbReference type="Pfam" id="PF00096">
    <property type="entry name" value="zf-C2H2"/>
    <property type="match status" value="1"/>
</dbReference>
<dbReference type="PANTHER" id="PTHR24388">
    <property type="entry name" value="ZINC FINGER PROTEIN"/>
    <property type="match status" value="1"/>
</dbReference>
<keyword evidence="1" id="KW-0479">Metal-binding</keyword>
<feature type="region of interest" description="Disordered" evidence="7">
    <location>
        <begin position="461"/>
        <end position="480"/>
    </location>
</feature>
<evidence type="ECO:0000313" key="10">
    <source>
        <dbReference type="Proteomes" id="UP000270094"/>
    </source>
</evidence>
<feature type="domain" description="C2H2-type" evidence="8">
    <location>
        <begin position="347"/>
        <end position="375"/>
    </location>
</feature>
<dbReference type="Gene3D" id="3.30.160.60">
    <property type="entry name" value="Classic Zinc Finger"/>
    <property type="match status" value="2"/>
</dbReference>
<proteinExistence type="predicted"/>
<feature type="compositionally biased region" description="Basic and acidic residues" evidence="7">
    <location>
        <begin position="76"/>
        <end position="85"/>
    </location>
</feature>
<protein>
    <recommendedName>
        <fullName evidence="8">C2H2-type domain-containing protein</fullName>
    </recommendedName>
</protein>
<keyword evidence="3 6" id="KW-0863">Zinc-finger</keyword>
<dbReference type="PANTHER" id="PTHR24388:SF53">
    <property type="entry name" value="CHORION TRANSCRIPTION FACTOR CF2-RELATED"/>
    <property type="match status" value="1"/>
</dbReference>
<organism evidence="9 10">
    <name type="scientific">Strongylus vulgaris</name>
    <name type="common">Blood worm</name>
    <dbReference type="NCBI Taxonomy" id="40348"/>
    <lineage>
        <taxon>Eukaryota</taxon>
        <taxon>Metazoa</taxon>
        <taxon>Ecdysozoa</taxon>
        <taxon>Nematoda</taxon>
        <taxon>Chromadorea</taxon>
        <taxon>Rhabditida</taxon>
        <taxon>Rhabditina</taxon>
        <taxon>Rhabditomorpha</taxon>
        <taxon>Strongyloidea</taxon>
        <taxon>Strongylidae</taxon>
        <taxon>Strongylus</taxon>
    </lineage>
</organism>
<evidence type="ECO:0000259" key="8">
    <source>
        <dbReference type="PROSITE" id="PS50157"/>
    </source>
</evidence>
<keyword evidence="5" id="KW-0539">Nucleus</keyword>
<dbReference type="OrthoDB" id="5822041at2759"/>
<dbReference type="InterPro" id="IPR013087">
    <property type="entry name" value="Znf_C2H2_type"/>
</dbReference>
<dbReference type="EMBL" id="UYYB01002639">
    <property type="protein sequence ID" value="VDM66355.1"/>
    <property type="molecule type" value="Genomic_DNA"/>
</dbReference>
<dbReference type="InterPro" id="IPR050527">
    <property type="entry name" value="Snail/Krueppel_Znf"/>
</dbReference>
<dbReference type="AlphaFoldDB" id="A0A3P7K525"/>
<evidence type="ECO:0000256" key="3">
    <source>
        <dbReference type="ARBA" id="ARBA00022771"/>
    </source>
</evidence>
<evidence type="ECO:0000256" key="1">
    <source>
        <dbReference type="ARBA" id="ARBA00022723"/>
    </source>
</evidence>
<name>A0A3P7K525_STRVU</name>
<evidence type="ECO:0000256" key="6">
    <source>
        <dbReference type="PROSITE-ProRule" id="PRU00042"/>
    </source>
</evidence>
<dbReference type="GO" id="GO:0008270">
    <property type="term" value="F:zinc ion binding"/>
    <property type="evidence" value="ECO:0007669"/>
    <property type="project" value="UniProtKB-KW"/>
</dbReference>
<accession>A0A3P7K525</accession>
<dbReference type="SUPFAM" id="SSF57667">
    <property type="entry name" value="beta-beta-alpha zinc fingers"/>
    <property type="match status" value="1"/>
</dbReference>
<dbReference type="GO" id="GO:0000978">
    <property type="term" value="F:RNA polymerase II cis-regulatory region sequence-specific DNA binding"/>
    <property type="evidence" value="ECO:0007669"/>
    <property type="project" value="TreeGrafter"/>
</dbReference>
<feature type="domain" description="C2H2-type" evidence="8">
    <location>
        <begin position="413"/>
        <end position="436"/>
    </location>
</feature>
<feature type="domain" description="C2H2-type" evidence="8">
    <location>
        <begin position="447"/>
        <end position="474"/>
    </location>
</feature>
<feature type="compositionally biased region" description="Low complexity" evidence="7">
    <location>
        <begin position="229"/>
        <end position="246"/>
    </location>
</feature>
<keyword evidence="10" id="KW-1185">Reference proteome</keyword>
<evidence type="ECO:0000256" key="7">
    <source>
        <dbReference type="SAM" id="MobiDB-lite"/>
    </source>
</evidence>
<evidence type="ECO:0000256" key="2">
    <source>
        <dbReference type="ARBA" id="ARBA00022737"/>
    </source>
</evidence>
<gene>
    <name evidence="9" type="ORF">SVUK_LOCUS1353</name>
</gene>
<feature type="region of interest" description="Disordered" evidence="7">
    <location>
        <begin position="73"/>
        <end position="109"/>
    </location>
</feature>
<dbReference type="PROSITE" id="PS50157">
    <property type="entry name" value="ZINC_FINGER_C2H2_2"/>
    <property type="match status" value="3"/>
</dbReference>
<sequence>MQRLYMKDAHLLFIAASFRPDVTNEEDMSEGDLSLTQPESQGYQLLPNSAICFETFSEEKIFSSTVSSLAPLHGQGRLDDAESERVGPNASSPSTRKSETSHAACSFKEEQKVESVRRLSRSYVNDRIPQLPSSDEEINREGGSNQEMVWPESQYDHLESVGEFELHQGDGLDLTEHSQAAITAMSEKDKQDGPGRIKISSSCPAFNAEARTLSFDSNIYSDPFHPNIGTLPGPSTSTPKPLKPSSVAGSMSKGSLLSWLSPINRAVVPARRAELVSQTQLNVENLRDALDKSNASPNLSTANLKPPGNVSLDGTLFDELPQRVMQKISLQSKPPEDISHIEGAKGYPCNFCGFKARTINDIRRHTTMTHSEILPSTSTKIVTPCHLCKEVFEKRSLLLKHIADHHTDLSRPFKCAYCPKTYATSRAMREHERRCHESRLFLDAANLVCPHCDKEFGSKRNRDEHVKRHKNPNSALARGF</sequence>
<evidence type="ECO:0000313" key="9">
    <source>
        <dbReference type="EMBL" id="VDM66355.1"/>
    </source>
</evidence>
<dbReference type="InterPro" id="IPR036236">
    <property type="entry name" value="Znf_C2H2_sf"/>
</dbReference>
<reference evidence="9 10" key="1">
    <citation type="submission" date="2018-11" db="EMBL/GenBank/DDBJ databases">
        <authorList>
            <consortium name="Pathogen Informatics"/>
        </authorList>
    </citation>
    <scope>NUCLEOTIDE SEQUENCE [LARGE SCALE GENOMIC DNA]</scope>
</reference>